<protein>
    <submittedName>
        <fullName evidence="1">(spotted green pufferfish) hypothetical protein</fullName>
    </submittedName>
</protein>
<dbReference type="KEGG" id="tng:GSTEN00024088G001"/>
<evidence type="ECO:0000313" key="1">
    <source>
        <dbReference type="EMBL" id="CAG04384.1"/>
    </source>
</evidence>
<sequence length="25" mass="2812">MEIRPDRFKVAAAKTLGKIYGYVNA</sequence>
<gene>
    <name evidence="1" type="ORF">GSTENG00024088001</name>
</gene>
<reference evidence="1" key="2">
    <citation type="submission" date="2004-02" db="EMBL/GenBank/DDBJ databases">
        <authorList>
            <consortium name="Genoscope"/>
            <consortium name="Whitehead Institute Centre for Genome Research"/>
        </authorList>
    </citation>
    <scope>NUCLEOTIDE SEQUENCE</scope>
</reference>
<comment type="caution">
    <text evidence="1">The sequence shown here is derived from an EMBL/GenBank/DDBJ whole genome shotgun (WGS) entry which is preliminary data.</text>
</comment>
<dbReference type="AlphaFoldDB" id="Q4S4P8"/>
<name>Q4S4P8_TETNG</name>
<organism evidence="1">
    <name type="scientific">Tetraodon nigroviridis</name>
    <name type="common">Spotted green pufferfish</name>
    <name type="synonym">Chelonodon nigroviridis</name>
    <dbReference type="NCBI Taxonomy" id="99883"/>
    <lineage>
        <taxon>Eukaryota</taxon>
        <taxon>Metazoa</taxon>
        <taxon>Chordata</taxon>
        <taxon>Craniata</taxon>
        <taxon>Vertebrata</taxon>
        <taxon>Euteleostomi</taxon>
        <taxon>Actinopterygii</taxon>
        <taxon>Neopterygii</taxon>
        <taxon>Teleostei</taxon>
        <taxon>Neoteleostei</taxon>
        <taxon>Acanthomorphata</taxon>
        <taxon>Eupercaria</taxon>
        <taxon>Tetraodontiformes</taxon>
        <taxon>Tetradontoidea</taxon>
        <taxon>Tetraodontidae</taxon>
        <taxon>Tetraodon</taxon>
    </lineage>
</organism>
<proteinExistence type="predicted"/>
<accession>Q4S4P8</accession>
<dbReference type="EMBL" id="CAAE01014738">
    <property type="protein sequence ID" value="CAG04384.1"/>
    <property type="molecule type" value="Genomic_DNA"/>
</dbReference>
<reference evidence="1" key="1">
    <citation type="journal article" date="2004" name="Nature">
        <title>Genome duplication in the teleost fish Tetraodon nigroviridis reveals the early vertebrate proto-karyotype.</title>
        <authorList>
            <person name="Jaillon O."/>
            <person name="Aury J.-M."/>
            <person name="Brunet F."/>
            <person name="Petit J.-L."/>
            <person name="Stange-Thomann N."/>
            <person name="Mauceli E."/>
            <person name="Bouneau L."/>
            <person name="Fischer C."/>
            <person name="Ozouf-Costaz C."/>
            <person name="Bernot A."/>
            <person name="Nicaud S."/>
            <person name="Jaffe D."/>
            <person name="Fisher S."/>
            <person name="Lutfalla G."/>
            <person name="Dossat C."/>
            <person name="Segurens B."/>
            <person name="Dasilva C."/>
            <person name="Salanoubat M."/>
            <person name="Levy M."/>
            <person name="Boudet N."/>
            <person name="Castellano S."/>
            <person name="Anthouard V."/>
            <person name="Jubin C."/>
            <person name="Castelli V."/>
            <person name="Katinka M."/>
            <person name="Vacherie B."/>
            <person name="Biemont C."/>
            <person name="Skalli Z."/>
            <person name="Cattolico L."/>
            <person name="Poulain J."/>
            <person name="De Berardinis V."/>
            <person name="Cruaud C."/>
            <person name="Duprat S."/>
            <person name="Brottier P."/>
            <person name="Coutanceau J.-P."/>
            <person name="Gouzy J."/>
            <person name="Parra G."/>
            <person name="Lardier G."/>
            <person name="Chapple C."/>
            <person name="McKernan K.J."/>
            <person name="McEwan P."/>
            <person name="Bosak S."/>
            <person name="Kellis M."/>
            <person name="Volff J.-N."/>
            <person name="Guigo R."/>
            <person name="Zody M.C."/>
            <person name="Mesirov J."/>
            <person name="Lindblad-Toh K."/>
            <person name="Birren B."/>
            <person name="Nusbaum C."/>
            <person name="Kahn D."/>
            <person name="Robinson-Rechavi M."/>
            <person name="Laudet V."/>
            <person name="Schachter V."/>
            <person name="Quetier F."/>
            <person name="Saurin W."/>
            <person name="Scarpelli C."/>
            <person name="Wincker P."/>
            <person name="Lander E.S."/>
            <person name="Weissenbach J."/>
            <person name="Roest Crollius H."/>
        </authorList>
    </citation>
    <scope>NUCLEOTIDE SEQUENCE [LARGE SCALE GENOMIC DNA]</scope>
</reference>